<evidence type="ECO:0000313" key="4">
    <source>
        <dbReference type="EMBL" id="EUJ39556.1"/>
    </source>
</evidence>
<reference evidence="4 5" key="1">
    <citation type="submission" date="2012-12" db="EMBL/GenBank/DDBJ databases">
        <title>Novel taxa of Listeriaceae from agricultural environments in the United States.</title>
        <authorList>
            <person name="den Bakker H.C."/>
            <person name="Allred A."/>
            <person name="Warchocki S."/>
            <person name="Wright E.M."/>
            <person name="Burrell A."/>
            <person name="Nightingale K.K."/>
            <person name="Kephart D."/>
            <person name="Wiedmann M."/>
        </authorList>
    </citation>
    <scope>NUCLEOTIDE SEQUENCE [LARGE SCALE GENOMIC DNA]</scope>
    <source>
        <strain evidence="4 5">FSL F6-1037</strain>
    </source>
</reference>
<feature type="domain" description="WxL" evidence="3">
    <location>
        <begin position="32"/>
        <end position="272"/>
    </location>
</feature>
<evidence type="ECO:0000259" key="3">
    <source>
        <dbReference type="Pfam" id="PF13731"/>
    </source>
</evidence>
<keyword evidence="2" id="KW-0732">Signal</keyword>
<name>W7CUN0_9LIST</name>
<dbReference type="PATRIC" id="fig|1265861.3.peg.1384"/>
<feature type="signal peptide" evidence="2">
    <location>
        <begin position="1"/>
        <end position="30"/>
    </location>
</feature>
<dbReference type="AlphaFoldDB" id="W7CUN0"/>
<sequence length="278" mass="29347">MTNLQMFGKRIAITTLITAVVTGTIMTAEAAETQDYQSNAVVNFIQSTDPTLPVDPENPDPGTPVDPIDPTDPEGPNPGTPGPLSIDFASSLQFGTTKITTKDAVYNAYAQAITVAGEQQYRPNYVQITDNRGTEVGWTLTVTQAKQLTSTAGKQLQGAVITLEQSEVKTITGSELAAPSQVAKTVVLQPEEAVPVMAANEGEGAGLWTAHFGNSEKTLQEGSDLVPGEGGAEPSEIKVMRNTAVTLSVPGKSLKTEAEYRSQLNWTLAEVPTNGADI</sequence>
<dbReference type="RefSeq" id="WP_035314583.1">
    <property type="nucleotide sequence ID" value="NZ_AODH01000026.1"/>
</dbReference>
<dbReference type="Proteomes" id="UP000019243">
    <property type="component" value="Unassembled WGS sequence"/>
</dbReference>
<protein>
    <submittedName>
        <fullName evidence="4">WxL domain cell surface protein</fullName>
    </submittedName>
</protein>
<dbReference type="EMBL" id="AODH01000026">
    <property type="protein sequence ID" value="EUJ39556.1"/>
    <property type="molecule type" value="Genomic_DNA"/>
</dbReference>
<accession>W7CUN0</accession>
<organism evidence="4 5">
    <name type="scientific">Brochothrix campestris FSL F6-1037</name>
    <dbReference type="NCBI Taxonomy" id="1265861"/>
    <lineage>
        <taxon>Bacteria</taxon>
        <taxon>Bacillati</taxon>
        <taxon>Bacillota</taxon>
        <taxon>Bacilli</taxon>
        <taxon>Bacillales</taxon>
        <taxon>Listeriaceae</taxon>
        <taxon>Brochothrix</taxon>
    </lineage>
</organism>
<evidence type="ECO:0000313" key="5">
    <source>
        <dbReference type="Proteomes" id="UP000019243"/>
    </source>
</evidence>
<dbReference type="Pfam" id="PF13731">
    <property type="entry name" value="WxL"/>
    <property type="match status" value="1"/>
</dbReference>
<keyword evidence="5" id="KW-1185">Reference proteome</keyword>
<gene>
    <name evidence="4" type="ORF">BCAMP_07025</name>
</gene>
<dbReference type="STRING" id="1265861.BCAMP_07025"/>
<comment type="caution">
    <text evidence="4">The sequence shown here is derived from an EMBL/GenBank/DDBJ whole genome shotgun (WGS) entry which is preliminary data.</text>
</comment>
<feature type="region of interest" description="Disordered" evidence="1">
    <location>
        <begin position="48"/>
        <end position="85"/>
    </location>
</feature>
<dbReference type="InterPro" id="IPR027994">
    <property type="entry name" value="WxL_dom"/>
</dbReference>
<feature type="chain" id="PRO_5004890054" evidence="2">
    <location>
        <begin position="31"/>
        <end position="278"/>
    </location>
</feature>
<evidence type="ECO:0000256" key="2">
    <source>
        <dbReference type="SAM" id="SignalP"/>
    </source>
</evidence>
<evidence type="ECO:0000256" key="1">
    <source>
        <dbReference type="SAM" id="MobiDB-lite"/>
    </source>
</evidence>
<proteinExistence type="predicted"/>